<proteinExistence type="predicted"/>
<reference evidence="1 2" key="1">
    <citation type="journal article" date="2013" name="Genome Announc.">
        <title>Complete Genome Sequence of the Solvent Producer Clostridium saccharobutylicum NCP262 (DSM 13864).</title>
        <authorList>
            <person name="Poehlein A."/>
            <person name="Hartwich K."/>
            <person name="Krabben P."/>
            <person name="Ehrenreich A."/>
            <person name="Liebl W."/>
            <person name="Durre P."/>
            <person name="Gottschalk G."/>
            <person name="Daniel R."/>
        </authorList>
    </citation>
    <scope>NUCLEOTIDE SEQUENCE [LARGE SCALE GENOMIC DNA]</scope>
    <source>
        <strain evidence="1">DSM 13864</strain>
    </source>
</reference>
<dbReference type="AlphaFoldDB" id="U5MT53"/>
<dbReference type="PATRIC" id="fig|1345695.10.peg.1063"/>
<dbReference type="RefSeq" id="WP_022747072.1">
    <property type="nucleotide sequence ID" value="NC_022571.1"/>
</dbReference>
<keyword evidence="2" id="KW-1185">Reference proteome</keyword>
<evidence type="ECO:0000313" key="2">
    <source>
        <dbReference type="Proteomes" id="UP000017118"/>
    </source>
</evidence>
<organism evidence="1 2">
    <name type="scientific">Clostridium saccharobutylicum DSM 13864</name>
    <dbReference type="NCBI Taxonomy" id="1345695"/>
    <lineage>
        <taxon>Bacteria</taxon>
        <taxon>Bacillati</taxon>
        <taxon>Bacillota</taxon>
        <taxon>Clostridia</taxon>
        <taxon>Eubacteriales</taxon>
        <taxon>Clostridiaceae</taxon>
        <taxon>Clostridium</taxon>
    </lineage>
</organism>
<gene>
    <name evidence="1" type="ORF">CLSA_c29620</name>
</gene>
<accession>U5MT53</accession>
<name>U5MT53_CLOSA</name>
<protein>
    <submittedName>
        <fullName evidence="1">Uncharacterized protein</fullName>
    </submittedName>
</protein>
<evidence type="ECO:0000313" key="1">
    <source>
        <dbReference type="EMBL" id="AGX43929.1"/>
    </source>
</evidence>
<dbReference type="KEGG" id="csb:CLSA_c29620"/>
<dbReference type="GeneID" id="55475338"/>
<dbReference type="Proteomes" id="UP000017118">
    <property type="component" value="Chromosome"/>
</dbReference>
<dbReference type="EMBL" id="CP006721">
    <property type="protein sequence ID" value="AGX43929.1"/>
    <property type="molecule type" value="Genomic_DNA"/>
</dbReference>
<dbReference type="HOGENOM" id="CLU_1822053_0_0_9"/>
<sequence length="141" mass="16093">MARQKSSEKPIRKSFTLNSDNNRDRVIRLYLSNLGNEAEFMKNIIYDYIMNNGVKNDTNDGSNINTNIKIINKDTPKNDIKNDTMYNNDVKIDTNISTNIKPNGNFIINIDDSDDEIVEIKKDEEKEQDEAFSNALNGLGV</sequence>